<feature type="transmembrane region" description="Helical" evidence="15">
    <location>
        <begin position="42"/>
        <end position="61"/>
    </location>
</feature>
<feature type="transmembrane region" description="Helical" evidence="15">
    <location>
        <begin position="81"/>
        <end position="100"/>
    </location>
</feature>
<feature type="transmembrane region" description="Helical" evidence="15">
    <location>
        <begin position="381"/>
        <end position="398"/>
    </location>
</feature>
<keyword evidence="9" id="KW-0406">Ion transport</keyword>
<dbReference type="Gene3D" id="1.20.1730.10">
    <property type="entry name" value="Sodium/glucose cotransporter"/>
    <property type="match status" value="1"/>
</dbReference>
<keyword evidence="8" id="KW-0915">Sodium</keyword>
<dbReference type="Pfam" id="PF00474">
    <property type="entry name" value="SSF"/>
    <property type="match status" value="1"/>
</dbReference>
<comment type="catalytic activity">
    <reaction evidence="12">
        <text>L-proline(in) + Na(+)(in) = L-proline(out) + Na(+)(out)</text>
        <dbReference type="Rhea" id="RHEA:28967"/>
        <dbReference type="ChEBI" id="CHEBI:29101"/>
        <dbReference type="ChEBI" id="CHEBI:60039"/>
    </reaction>
</comment>
<evidence type="ECO:0000256" key="1">
    <source>
        <dbReference type="ARBA" id="ARBA00004651"/>
    </source>
</evidence>
<evidence type="ECO:0000256" key="3">
    <source>
        <dbReference type="ARBA" id="ARBA00022448"/>
    </source>
</evidence>
<feature type="transmembrane region" description="Helical" evidence="15">
    <location>
        <begin position="129"/>
        <end position="146"/>
    </location>
</feature>
<name>A0A1H0ZCF2_9ACTN</name>
<evidence type="ECO:0000256" key="5">
    <source>
        <dbReference type="ARBA" id="ARBA00022692"/>
    </source>
</evidence>
<dbReference type="GO" id="GO:0006814">
    <property type="term" value="P:sodium ion transport"/>
    <property type="evidence" value="ECO:0007669"/>
    <property type="project" value="UniProtKB-KW"/>
</dbReference>
<dbReference type="RefSeq" id="WP_092521329.1">
    <property type="nucleotide sequence ID" value="NZ_FNKO01000001.1"/>
</dbReference>
<dbReference type="PROSITE" id="PS50283">
    <property type="entry name" value="NA_SOLUT_SYMP_3"/>
    <property type="match status" value="1"/>
</dbReference>
<keyword evidence="7 15" id="KW-1133">Transmembrane helix</keyword>
<feature type="transmembrane region" description="Helical" evidence="15">
    <location>
        <begin position="166"/>
        <end position="182"/>
    </location>
</feature>
<evidence type="ECO:0000256" key="12">
    <source>
        <dbReference type="ARBA" id="ARBA00033708"/>
    </source>
</evidence>
<feature type="transmembrane region" description="Helical" evidence="15">
    <location>
        <begin position="279"/>
        <end position="301"/>
    </location>
</feature>
<dbReference type="GO" id="GO:0005886">
    <property type="term" value="C:plasma membrane"/>
    <property type="evidence" value="ECO:0007669"/>
    <property type="project" value="UniProtKB-SubCell"/>
</dbReference>
<feature type="transmembrane region" description="Helical" evidence="15">
    <location>
        <begin position="194"/>
        <end position="215"/>
    </location>
</feature>
<protein>
    <submittedName>
        <fullName evidence="16">Na+/proline symporter</fullName>
    </submittedName>
</protein>
<evidence type="ECO:0000256" key="15">
    <source>
        <dbReference type="SAM" id="Phobius"/>
    </source>
</evidence>
<keyword evidence="5 15" id="KW-0812">Transmembrane</keyword>
<evidence type="ECO:0000313" key="17">
    <source>
        <dbReference type="Proteomes" id="UP000199301"/>
    </source>
</evidence>
<evidence type="ECO:0000256" key="11">
    <source>
        <dbReference type="ARBA" id="ARBA00023201"/>
    </source>
</evidence>
<dbReference type="OrthoDB" id="3636885at2"/>
<keyword evidence="17" id="KW-1185">Reference proteome</keyword>
<dbReference type="CDD" id="cd10322">
    <property type="entry name" value="SLC5sbd"/>
    <property type="match status" value="1"/>
</dbReference>
<organism evidence="16 17">
    <name type="scientific">Actinopolyspora saharensis</name>
    <dbReference type="NCBI Taxonomy" id="995062"/>
    <lineage>
        <taxon>Bacteria</taxon>
        <taxon>Bacillati</taxon>
        <taxon>Actinomycetota</taxon>
        <taxon>Actinomycetes</taxon>
        <taxon>Actinopolysporales</taxon>
        <taxon>Actinopolysporaceae</taxon>
        <taxon>Actinopolyspora</taxon>
    </lineage>
</organism>
<evidence type="ECO:0000256" key="7">
    <source>
        <dbReference type="ARBA" id="ARBA00022989"/>
    </source>
</evidence>
<feature type="region of interest" description="Disordered" evidence="14">
    <location>
        <begin position="487"/>
        <end position="506"/>
    </location>
</feature>
<accession>A0A1H0ZCF2</accession>
<keyword evidence="10 15" id="KW-0472">Membrane</keyword>
<sequence length="506" mass="53668">MDTLNFSGRSGVLVLASYAALMLIIGFFAGRGGSGAKHSPKGHYLAGGNLGVVTLFFTLYATQYSGNTVIGYAPQAFREGFAWWQSVTFFSMIVAGYMLFAPRMHAIAKKHSFVTPTDWVSHRFGSTPLTVLAALLMLWALANYLLEQLIAMGQAITGLTGSTIPYQVGVTAFVLVMLAYSWSGGMRAVAMTDIMQGVALLLGVGTLLAGAVVLVNDLPAGNGPTVLSHHPEAMAVPSTVDSVNWVSMILMVGIGIAMYPHAIQRVYAARSARTLKRSLLPMVWMPLLTAGAVFAIGLLGLELFPDLSAQDSERLVGMIANEVAGLNVFFYVMMILLFGGVVAAVVSTADSALLSFSSIVSTNVYARYIRPEATPQHQVRVGKAVGVVAVFGILLLAWNPPSTLVEIFTLKIELLIQLAPAFVVGLYWKRLAAGPVFWGMLAGVLLAGGMAVVGVDALYGVHGGMLGLVLNLGICVLGSLLRPRERTEHAAEPGTAQRPLDQAHSG</sequence>
<dbReference type="EMBL" id="FNKO01000001">
    <property type="protein sequence ID" value="SDQ24786.1"/>
    <property type="molecule type" value="Genomic_DNA"/>
</dbReference>
<keyword evidence="3" id="KW-0813">Transport</keyword>
<evidence type="ECO:0000256" key="6">
    <source>
        <dbReference type="ARBA" id="ARBA00022847"/>
    </source>
</evidence>
<evidence type="ECO:0000256" key="8">
    <source>
        <dbReference type="ARBA" id="ARBA00023053"/>
    </source>
</evidence>
<evidence type="ECO:0000313" key="16">
    <source>
        <dbReference type="EMBL" id="SDQ24786.1"/>
    </source>
</evidence>
<reference evidence="17" key="1">
    <citation type="submission" date="2016-10" db="EMBL/GenBank/DDBJ databases">
        <authorList>
            <person name="Varghese N."/>
            <person name="Submissions S."/>
        </authorList>
    </citation>
    <scope>NUCLEOTIDE SEQUENCE [LARGE SCALE GENOMIC DNA]</scope>
    <source>
        <strain evidence="17">DSM 45459</strain>
    </source>
</reference>
<dbReference type="STRING" id="995062.SAMN04489718_0951"/>
<evidence type="ECO:0000256" key="2">
    <source>
        <dbReference type="ARBA" id="ARBA00006434"/>
    </source>
</evidence>
<dbReference type="AlphaFoldDB" id="A0A1H0ZCF2"/>
<comment type="similarity">
    <text evidence="2 13">Belongs to the sodium:solute symporter (SSF) (TC 2.A.21) family.</text>
</comment>
<evidence type="ECO:0000256" key="13">
    <source>
        <dbReference type="RuleBase" id="RU362091"/>
    </source>
</evidence>
<evidence type="ECO:0000256" key="10">
    <source>
        <dbReference type="ARBA" id="ARBA00023136"/>
    </source>
</evidence>
<comment type="subcellular location">
    <subcellularLocation>
        <location evidence="1">Cell membrane</location>
        <topology evidence="1">Multi-pass membrane protein</topology>
    </subcellularLocation>
</comment>
<feature type="transmembrane region" description="Helical" evidence="15">
    <location>
        <begin position="461"/>
        <end position="481"/>
    </location>
</feature>
<evidence type="ECO:0000256" key="4">
    <source>
        <dbReference type="ARBA" id="ARBA00022475"/>
    </source>
</evidence>
<feature type="transmembrane region" description="Helical" evidence="15">
    <location>
        <begin position="12"/>
        <end position="30"/>
    </location>
</feature>
<keyword evidence="4" id="KW-1003">Cell membrane</keyword>
<dbReference type="Proteomes" id="UP000199301">
    <property type="component" value="Unassembled WGS sequence"/>
</dbReference>
<feature type="transmembrane region" description="Helical" evidence="15">
    <location>
        <begin position="242"/>
        <end position="259"/>
    </location>
</feature>
<feature type="transmembrane region" description="Helical" evidence="15">
    <location>
        <begin position="328"/>
        <end position="360"/>
    </location>
</feature>
<feature type="transmembrane region" description="Helical" evidence="15">
    <location>
        <begin position="410"/>
        <end position="428"/>
    </location>
</feature>
<keyword evidence="11" id="KW-0739">Sodium transport</keyword>
<evidence type="ECO:0000256" key="14">
    <source>
        <dbReference type="SAM" id="MobiDB-lite"/>
    </source>
</evidence>
<dbReference type="PANTHER" id="PTHR48086:SF3">
    <property type="entry name" value="SODIUM_PROLINE SYMPORTER"/>
    <property type="match status" value="1"/>
</dbReference>
<dbReference type="PANTHER" id="PTHR48086">
    <property type="entry name" value="SODIUM/PROLINE SYMPORTER-RELATED"/>
    <property type="match status" value="1"/>
</dbReference>
<keyword evidence="6" id="KW-0769">Symport</keyword>
<feature type="transmembrane region" description="Helical" evidence="15">
    <location>
        <begin position="435"/>
        <end position="455"/>
    </location>
</feature>
<dbReference type="InterPro" id="IPR038377">
    <property type="entry name" value="Na/Glc_symporter_sf"/>
</dbReference>
<dbReference type="GO" id="GO:0015293">
    <property type="term" value="F:symporter activity"/>
    <property type="evidence" value="ECO:0007669"/>
    <property type="project" value="UniProtKB-KW"/>
</dbReference>
<dbReference type="InterPro" id="IPR050277">
    <property type="entry name" value="Sodium:Solute_Symporter"/>
</dbReference>
<gene>
    <name evidence="16" type="ORF">SAMN04489718_0951</name>
</gene>
<evidence type="ECO:0000256" key="9">
    <source>
        <dbReference type="ARBA" id="ARBA00023065"/>
    </source>
</evidence>
<proteinExistence type="inferred from homology"/>
<dbReference type="InterPro" id="IPR001734">
    <property type="entry name" value="Na/solute_symporter"/>
</dbReference>